<evidence type="ECO:0000256" key="9">
    <source>
        <dbReference type="SAM" id="MobiDB-lite"/>
    </source>
</evidence>
<keyword evidence="5 7" id="KW-0627">Porphyrin biosynthesis</keyword>
<evidence type="ECO:0000256" key="4">
    <source>
        <dbReference type="ARBA" id="ARBA00023239"/>
    </source>
</evidence>
<feature type="compositionally biased region" description="Basic and acidic residues" evidence="9">
    <location>
        <begin position="314"/>
        <end position="328"/>
    </location>
</feature>
<keyword evidence="7" id="KW-0479">Metal-binding</keyword>
<dbReference type="EC" id="4.99.1.9" evidence="7"/>
<dbReference type="PANTHER" id="PTHR11108">
    <property type="entry name" value="FERROCHELATASE"/>
    <property type="match status" value="1"/>
</dbReference>
<dbReference type="CDD" id="cd00419">
    <property type="entry name" value="Ferrochelatase_C"/>
    <property type="match status" value="1"/>
</dbReference>
<dbReference type="EMBL" id="JBHMFI010000001">
    <property type="protein sequence ID" value="MFB9071072.1"/>
    <property type="molecule type" value="Genomic_DNA"/>
</dbReference>
<feature type="binding site" evidence="7">
    <location>
        <position position="149"/>
    </location>
    <ligand>
        <name>Fe-coproporphyrin III</name>
        <dbReference type="ChEBI" id="CHEBI:68438"/>
    </ligand>
</feature>
<comment type="pathway">
    <text evidence="1 7">Porphyrin-containing compound metabolism; protoheme biosynthesis.</text>
</comment>
<reference evidence="10 11" key="1">
    <citation type="submission" date="2024-09" db="EMBL/GenBank/DDBJ databases">
        <authorList>
            <person name="Sun Q."/>
            <person name="Mori K."/>
        </authorList>
    </citation>
    <scope>NUCLEOTIDE SEQUENCE [LARGE SCALE GENOMIC DNA]</scope>
    <source>
        <strain evidence="10 11">CCM 7609</strain>
    </source>
</reference>
<evidence type="ECO:0000256" key="1">
    <source>
        <dbReference type="ARBA" id="ARBA00004744"/>
    </source>
</evidence>
<evidence type="ECO:0000256" key="2">
    <source>
        <dbReference type="ARBA" id="ARBA00023004"/>
    </source>
</evidence>
<feature type="region of interest" description="Disordered" evidence="9">
    <location>
        <begin position="308"/>
        <end position="331"/>
    </location>
</feature>
<comment type="catalytic activity">
    <reaction evidence="6">
        <text>Fe-coproporphyrin III + 2 H(+) = coproporphyrin III + Fe(2+)</text>
        <dbReference type="Rhea" id="RHEA:49572"/>
        <dbReference type="ChEBI" id="CHEBI:15378"/>
        <dbReference type="ChEBI" id="CHEBI:29033"/>
        <dbReference type="ChEBI" id="CHEBI:68438"/>
        <dbReference type="ChEBI" id="CHEBI:131725"/>
        <dbReference type="EC" id="4.99.1.9"/>
    </reaction>
    <physiologicalReaction direction="right-to-left" evidence="6">
        <dbReference type="Rhea" id="RHEA:49574"/>
    </physiologicalReaction>
</comment>
<dbReference type="InterPro" id="IPR033644">
    <property type="entry name" value="Ferrochelatase_C"/>
</dbReference>
<organism evidence="10 11">
    <name type="scientific">Citricoccus parietis</name>
    <dbReference type="NCBI Taxonomy" id="592307"/>
    <lineage>
        <taxon>Bacteria</taxon>
        <taxon>Bacillati</taxon>
        <taxon>Actinomycetota</taxon>
        <taxon>Actinomycetes</taxon>
        <taxon>Micrococcales</taxon>
        <taxon>Micrococcaceae</taxon>
        <taxon>Citricoccus</taxon>
    </lineage>
</organism>
<dbReference type="Pfam" id="PF00762">
    <property type="entry name" value="Ferrochelatase"/>
    <property type="match status" value="2"/>
</dbReference>
<comment type="function">
    <text evidence="7">Involved in coproporphyrin-dependent heme b biosynthesis. Catalyzes the insertion of ferrous iron into coproporphyrin III to form Fe-coproporphyrin III.</text>
</comment>
<comment type="caution">
    <text evidence="10">The sequence shown here is derived from an EMBL/GenBank/DDBJ whole genome shotgun (WGS) entry which is preliminary data.</text>
</comment>
<evidence type="ECO:0000256" key="8">
    <source>
        <dbReference type="RuleBase" id="RU004185"/>
    </source>
</evidence>
<keyword evidence="7" id="KW-0963">Cytoplasm</keyword>
<keyword evidence="11" id="KW-1185">Reference proteome</keyword>
<evidence type="ECO:0000256" key="7">
    <source>
        <dbReference type="HAMAP-Rule" id="MF_00323"/>
    </source>
</evidence>
<feature type="binding site" evidence="7">
    <location>
        <position position="216"/>
    </location>
    <ligand>
        <name>Fe(2+)</name>
        <dbReference type="ChEBI" id="CHEBI:29033"/>
    </ligand>
</feature>
<dbReference type="InterPro" id="IPR033659">
    <property type="entry name" value="Ferrochelatase_N"/>
</dbReference>
<comment type="subcellular location">
    <subcellularLocation>
        <location evidence="7">Cytoplasm</location>
    </subcellularLocation>
</comment>
<dbReference type="HAMAP" id="MF_00323">
    <property type="entry name" value="Ferrochelatase"/>
    <property type="match status" value="1"/>
</dbReference>
<sequence>MTDTAKHAAGNQPFDPLAGVDENGTMAAKDYDSILLASFGGPEGQDDVIPFLRNVTAGRGIPDERLEEVATHYRANGGISPINEQNRALLDALQTELAARGIDLPVYWANRNWAPYFPETLKQIYADGHRKMLTVATSAYSCYSSCRQYREDLGMTLRSTGLEGKLEADKIRQYFNHPGFVAPFAEGLSAALAEIQAELAAAGRADGRLHIFFATHSIPTSDAEAAGPRPVAAELQEKTGLAPGEGNGADVYSAQHLDVAEEILRRVPEAAGIEWSLVYQSRSGAPHVPWLEPDINDAIEQLVAAPAGANANQREGEREGERENHGEGADAGPLAGVLVVPLGFVSDHMEVVWDLDTEAKETAEDLGLAFRRTPTPGTHPAFVSGLVDIVEERLGRREGRAAVGCFGAWNDVCAPNCCVKVMRDGTVRPTVAAFDSEVGVPTR</sequence>
<evidence type="ECO:0000313" key="11">
    <source>
        <dbReference type="Proteomes" id="UP001589575"/>
    </source>
</evidence>
<evidence type="ECO:0000256" key="3">
    <source>
        <dbReference type="ARBA" id="ARBA00023133"/>
    </source>
</evidence>
<evidence type="ECO:0000256" key="6">
    <source>
        <dbReference type="ARBA" id="ARBA00024536"/>
    </source>
</evidence>
<dbReference type="RefSeq" id="WP_378040607.1">
    <property type="nucleotide sequence ID" value="NZ_JBHLWH010000014.1"/>
</dbReference>
<feature type="binding site" evidence="7">
    <location>
        <position position="80"/>
    </location>
    <ligand>
        <name>Fe-coproporphyrin III</name>
        <dbReference type="ChEBI" id="CHEBI:68438"/>
    </ligand>
</feature>
<comment type="similarity">
    <text evidence="7 8">Belongs to the ferrochelatase family.</text>
</comment>
<evidence type="ECO:0000256" key="5">
    <source>
        <dbReference type="ARBA" id="ARBA00023244"/>
    </source>
</evidence>
<protein>
    <recommendedName>
        <fullName evidence="7">Coproporphyrin III ferrochelatase</fullName>
        <ecNumber evidence="7">4.99.1.9</ecNumber>
    </recommendedName>
</protein>
<keyword evidence="3 7" id="KW-0350">Heme biosynthesis</keyword>
<dbReference type="SUPFAM" id="SSF53800">
    <property type="entry name" value="Chelatase"/>
    <property type="match status" value="1"/>
</dbReference>
<dbReference type="CDD" id="cd03411">
    <property type="entry name" value="Ferrochelatase_N"/>
    <property type="match status" value="1"/>
</dbReference>
<dbReference type="InterPro" id="IPR001015">
    <property type="entry name" value="Ferrochelatase"/>
</dbReference>
<keyword evidence="4 7" id="KW-0456">Lyase</keyword>
<feature type="binding site" evidence="7">
    <location>
        <position position="350"/>
    </location>
    <ligand>
        <name>Fe(2+)</name>
        <dbReference type="ChEBI" id="CHEBI:29033"/>
    </ligand>
</feature>
<accession>A0ABV5FWK6</accession>
<name>A0ABV5FWK6_9MICC</name>
<feature type="region of interest" description="Disordered" evidence="9">
    <location>
        <begin position="1"/>
        <end position="21"/>
    </location>
</feature>
<dbReference type="PANTHER" id="PTHR11108:SF1">
    <property type="entry name" value="FERROCHELATASE, MITOCHONDRIAL"/>
    <property type="match status" value="1"/>
</dbReference>
<keyword evidence="2 7" id="KW-0408">Iron</keyword>
<dbReference type="Proteomes" id="UP001589575">
    <property type="component" value="Unassembled WGS sequence"/>
</dbReference>
<proteinExistence type="inferred from homology"/>
<dbReference type="Gene3D" id="3.40.50.1400">
    <property type="match status" value="3"/>
</dbReference>
<comment type="caution">
    <text evidence="7">Lacks conserved residue(s) required for the propagation of feature annotation.</text>
</comment>
<evidence type="ECO:0000313" key="10">
    <source>
        <dbReference type="EMBL" id="MFB9071072.1"/>
    </source>
</evidence>
<gene>
    <name evidence="7" type="primary">cpfC</name>
    <name evidence="10" type="ORF">ACFFX0_07650</name>
</gene>